<name>A0ABW9N4Q9_9BACT</name>
<dbReference type="EMBL" id="AACKMW020000033">
    <property type="protein sequence ID" value="MPB99269.1"/>
    <property type="molecule type" value="Genomic_DNA"/>
</dbReference>
<organism evidence="1 2">
    <name type="scientific">Campylobacter subantarcticus</name>
    <dbReference type="NCBI Taxonomy" id="497724"/>
    <lineage>
        <taxon>Bacteria</taxon>
        <taxon>Pseudomonadati</taxon>
        <taxon>Campylobacterota</taxon>
        <taxon>Epsilonproteobacteria</taxon>
        <taxon>Campylobacterales</taxon>
        <taxon>Campylobacteraceae</taxon>
        <taxon>Campylobacter</taxon>
    </lineage>
</organism>
<comment type="caution">
    <text evidence="1">The sequence shown here is derived from an EMBL/GenBank/DDBJ whole genome shotgun (WGS) entry which is preliminary data.</text>
</comment>
<keyword evidence="2" id="KW-1185">Reference proteome</keyword>
<reference evidence="1" key="1">
    <citation type="submission" date="2019-08" db="EMBL/GenBank/DDBJ databases">
        <title>Rapid identification of Enteric Bacteria from Whole Genome Sequences (WGS) using Average Nucleotide Identity (ANI).</title>
        <authorList>
            <person name="Lane C."/>
        </authorList>
    </citation>
    <scope>NUCLEOTIDE SEQUENCE [LARGE SCALE GENOMIC DNA]</scope>
    <source>
        <strain evidence="1">2010D-8461</strain>
    </source>
</reference>
<accession>A0ABW9N4Q9</accession>
<evidence type="ECO:0000313" key="1">
    <source>
        <dbReference type="EMBL" id="MPB99269.1"/>
    </source>
</evidence>
<dbReference type="RefSeq" id="WP_043019641.1">
    <property type="nucleotide sequence ID" value="NZ_AACKMW020000033.1"/>
</dbReference>
<evidence type="ECO:0000313" key="2">
    <source>
        <dbReference type="Proteomes" id="UP000364097"/>
    </source>
</evidence>
<protein>
    <submittedName>
        <fullName evidence="1">Uncharacterized protein</fullName>
    </submittedName>
</protein>
<gene>
    <name evidence="1" type="ORF">A0Z09_004270</name>
</gene>
<proteinExistence type="predicted"/>
<sequence length="129" mass="14972">MSFITKSKTIKIANCYLVECYCGDYCNEKMRLGVFSSFEKALSFVKKSFINKKDEISYMQESNNTYLITNGNFQGKSIRSREFEKLSSLFVEPIEIRIVFDCKNFIQLSSKKFAEIGSSFYHDEIVSLN</sequence>
<dbReference type="Proteomes" id="UP000364097">
    <property type="component" value="Unassembled WGS sequence"/>
</dbReference>